<dbReference type="InterPro" id="IPR001650">
    <property type="entry name" value="Helicase_C-like"/>
</dbReference>
<evidence type="ECO:0000256" key="4">
    <source>
        <dbReference type="ARBA" id="ARBA00022840"/>
    </source>
</evidence>
<evidence type="ECO:0000256" key="3">
    <source>
        <dbReference type="ARBA" id="ARBA00022806"/>
    </source>
</evidence>
<keyword evidence="7" id="KW-1185">Reference proteome</keyword>
<keyword evidence="1" id="KW-0547">Nucleotide-binding</keyword>
<evidence type="ECO:0000313" key="7">
    <source>
        <dbReference type="Proteomes" id="UP000828390"/>
    </source>
</evidence>
<keyword evidence="4" id="KW-0067">ATP-binding</keyword>
<evidence type="ECO:0000259" key="5">
    <source>
        <dbReference type="Pfam" id="PF00271"/>
    </source>
</evidence>
<dbReference type="AlphaFoldDB" id="A0A9D4CLW8"/>
<feature type="domain" description="Helicase C-terminal" evidence="5">
    <location>
        <begin position="13"/>
        <end position="63"/>
    </location>
</feature>
<dbReference type="GO" id="GO:0004386">
    <property type="term" value="F:helicase activity"/>
    <property type="evidence" value="ECO:0007669"/>
    <property type="project" value="UniProtKB-KW"/>
</dbReference>
<dbReference type="SUPFAM" id="SSF52540">
    <property type="entry name" value="P-loop containing nucleoside triphosphate hydrolases"/>
    <property type="match status" value="1"/>
</dbReference>
<evidence type="ECO:0000313" key="6">
    <source>
        <dbReference type="EMBL" id="KAH3727126.1"/>
    </source>
</evidence>
<dbReference type="Pfam" id="PF00271">
    <property type="entry name" value="Helicase_C"/>
    <property type="match status" value="1"/>
</dbReference>
<keyword evidence="3" id="KW-0347">Helicase</keyword>
<dbReference type="Proteomes" id="UP000828390">
    <property type="component" value="Unassembled WGS sequence"/>
</dbReference>
<organism evidence="6 7">
    <name type="scientific">Dreissena polymorpha</name>
    <name type="common">Zebra mussel</name>
    <name type="synonym">Mytilus polymorpha</name>
    <dbReference type="NCBI Taxonomy" id="45954"/>
    <lineage>
        <taxon>Eukaryota</taxon>
        <taxon>Metazoa</taxon>
        <taxon>Spiralia</taxon>
        <taxon>Lophotrochozoa</taxon>
        <taxon>Mollusca</taxon>
        <taxon>Bivalvia</taxon>
        <taxon>Autobranchia</taxon>
        <taxon>Heteroconchia</taxon>
        <taxon>Euheterodonta</taxon>
        <taxon>Imparidentia</taxon>
        <taxon>Neoheterodontei</taxon>
        <taxon>Myida</taxon>
        <taxon>Dreissenoidea</taxon>
        <taxon>Dreissenidae</taxon>
        <taxon>Dreissena</taxon>
    </lineage>
</organism>
<evidence type="ECO:0000256" key="1">
    <source>
        <dbReference type="ARBA" id="ARBA00022741"/>
    </source>
</evidence>
<proteinExistence type="predicted"/>
<dbReference type="InterPro" id="IPR050474">
    <property type="entry name" value="Hel308_SKI2-like"/>
</dbReference>
<dbReference type="InterPro" id="IPR027417">
    <property type="entry name" value="P-loop_NTPase"/>
</dbReference>
<dbReference type="PANTHER" id="PTHR47961:SF13">
    <property type="entry name" value="ACTIVATING SIGNAL COINTEGRATOR 1 COMPLEX SUBUNIT 3"/>
    <property type="match status" value="1"/>
</dbReference>
<evidence type="ECO:0000256" key="2">
    <source>
        <dbReference type="ARBA" id="ARBA00022801"/>
    </source>
</evidence>
<reference evidence="6" key="1">
    <citation type="journal article" date="2019" name="bioRxiv">
        <title>The Genome of the Zebra Mussel, Dreissena polymorpha: A Resource for Invasive Species Research.</title>
        <authorList>
            <person name="McCartney M.A."/>
            <person name="Auch B."/>
            <person name="Kono T."/>
            <person name="Mallez S."/>
            <person name="Zhang Y."/>
            <person name="Obille A."/>
            <person name="Becker A."/>
            <person name="Abrahante J.E."/>
            <person name="Garbe J."/>
            <person name="Badalamenti J.P."/>
            <person name="Herman A."/>
            <person name="Mangelson H."/>
            <person name="Liachko I."/>
            <person name="Sullivan S."/>
            <person name="Sone E.D."/>
            <person name="Koren S."/>
            <person name="Silverstein K.A.T."/>
            <person name="Beckman K.B."/>
            <person name="Gohl D.M."/>
        </authorList>
    </citation>
    <scope>NUCLEOTIDE SEQUENCE</scope>
    <source>
        <strain evidence="6">Duluth1</strain>
        <tissue evidence="6">Whole animal</tissue>
    </source>
</reference>
<accession>A0A9D4CLW8</accession>
<dbReference type="GO" id="GO:0005524">
    <property type="term" value="F:ATP binding"/>
    <property type="evidence" value="ECO:0007669"/>
    <property type="project" value="UniProtKB-KW"/>
</dbReference>
<protein>
    <recommendedName>
        <fullName evidence="5">Helicase C-terminal domain-containing protein</fullName>
    </recommendedName>
</protein>
<keyword evidence="2" id="KW-0378">Hydrolase</keyword>
<gene>
    <name evidence="6" type="ORF">DPMN_053051</name>
</gene>
<comment type="caution">
    <text evidence="6">The sequence shown here is derived from an EMBL/GenBank/DDBJ whole genome shotgun (WGS) entry which is preliminary data.</text>
</comment>
<dbReference type="PANTHER" id="PTHR47961">
    <property type="entry name" value="DNA POLYMERASE THETA, PUTATIVE (AFU_ORTHOLOGUE AFUA_1G05260)-RELATED"/>
    <property type="match status" value="1"/>
</dbReference>
<dbReference type="Gene3D" id="3.40.50.300">
    <property type="entry name" value="P-loop containing nucleotide triphosphate hydrolases"/>
    <property type="match status" value="1"/>
</dbReference>
<dbReference type="GO" id="GO:0016787">
    <property type="term" value="F:hydrolase activity"/>
    <property type="evidence" value="ECO:0007669"/>
    <property type="project" value="UniProtKB-KW"/>
</dbReference>
<dbReference type="EMBL" id="JAIWYP010000012">
    <property type="protein sequence ID" value="KAH3727126.1"/>
    <property type="molecule type" value="Genomic_DNA"/>
</dbReference>
<name>A0A9D4CLW8_DREPO</name>
<reference evidence="6" key="2">
    <citation type="submission" date="2020-11" db="EMBL/GenBank/DDBJ databases">
        <authorList>
            <person name="McCartney M.A."/>
            <person name="Auch B."/>
            <person name="Kono T."/>
            <person name="Mallez S."/>
            <person name="Becker A."/>
            <person name="Gohl D.M."/>
            <person name="Silverstein K.A.T."/>
            <person name="Koren S."/>
            <person name="Bechman K.B."/>
            <person name="Herman A."/>
            <person name="Abrahante J.E."/>
            <person name="Garbe J."/>
        </authorList>
    </citation>
    <scope>NUCLEOTIDE SEQUENCE</scope>
    <source>
        <strain evidence="6">Duluth1</strain>
        <tissue evidence="6">Whole animal</tissue>
    </source>
</reference>
<sequence>MKSRNKQLKELFADGFSIHHAGMLRQDRNLVEKYFAAGHIKVLVCTATLAWGVNLPAHAVVIKVCRVYWCS</sequence>